<proteinExistence type="predicted"/>
<organism evidence="1 2">
    <name type="scientific">Paraburkholderia humisilvae</name>
    <dbReference type="NCBI Taxonomy" id="627669"/>
    <lineage>
        <taxon>Bacteria</taxon>
        <taxon>Pseudomonadati</taxon>
        <taxon>Pseudomonadota</taxon>
        <taxon>Betaproteobacteria</taxon>
        <taxon>Burkholderiales</taxon>
        <taxon>Burkholderiaceae</taxon>
        <taxon>Paraburkholderia</taxon>
    </lineage>
</organism>
<dbReference type="AlphaFoldDB" id="A0A6J5EFX1"/>
<reference evidence="1 2" key="1">
    <citation type="submission" date="2020-04" db="EMBL/GenBank/DDBJ databases">
        <authorList>
            <person name="De Canck E."/>
        </authorList>
    </citation>
    <scope>NUCLEOTIDE SEQUENCE [LARGE SCALE GENOMIC DNA]</scope>
    <source>
        <strain evidence="1 2">LMG 29542</strain>
    </source>
</reference>
<sequence length="62" mass="6471">MANWWTLGSGIRKIGTAYDTPSAVVICADADADLPPDHDCVAMGCGSLHVVLRIGKSEGKAE</sequence>
<keyword evidence="2" id="KW-1185">Reference proteome</keyword>
<evidence type="ECO:0000313" key="1">
    <source>
        <dbReference type="EMBL" id="CAB3764156.1"/>
    </source>
</evidence>
<dbReference type="Proteomes" id="UP000494363">
    <property type="component" value="Unassembled WGS sequence"/>
</dbReference>
<dbReference type="EMBL" id="CADIKH010000023">
    <property type="protein sequence ID" value="CAB3764156.1"/>
    <property type="molecule type" value="Genomic_DNA"/>
</dbReference>
<protein>
    <submittedName>
        <fullName evidence="1">Uncharacterized protein</fullName>
    </submittedName>
</protein>
<evidence type="ECO:0000313" key="2">
    <source>
        <dbReference type="Proteomes" id="UP000494363"/>
    </source>
</evidence>
<gene>
    <name evidence="1" type="ORF">LMG29542_04796</name>
</gene>
<dbReference type="RefSeq" id="WP_175228911.1">
    <property type="nucleotide sequence ID" value="NZ_CADIKH010000023.1"/>
</dbReference>
<accession>A0A6J5EFX1</accession>
<name>A0A6J5EFX1_9BURK</name>